<protein>
    <recommendedName>
        <fullName evidence="3">SnoaL-like protein</fullName>
    </recommendedName>
</protein>
<accession>A0ABS9TQN5</accession>
<keyword evidence="2" id="KW-1185">Reference proteome</keyword>
<dbReference type="Proteomes" id="UP001299970">
    <property type="component" value="Unassembled WGS sequence"/>
</dbReference>
<proteinExistence type="predicted"/>
<dbReference type="InterPro" id="IPR058595">
    <property type="entry name" value="Avidin-like"/>
</dbReference>
<evidence type="ECO:0000313" key="1">
    <source>
        <dbReference type="EMBL" id="MCH6170850.1"/>
    </source>
</evidence>
<evidence type="ECO:0008006" key="3">
    <source>
        <dbReference type="Google" id="ProtNLM"/>
    </source>
</evidence>
<dbReference type="Pfam" id="PF26421">
    <property type="entry name" value="Avidin_like"/>
    <property type="match status" value="1"/>
</dbReference>
<comment type="caution">
    <text evidence="1">The sequence shown here is derived from an EMBL/GenBank/DDBJ whole genome shotgun (WGS) entry which is preliminary data.</text>
</comment>
<dbReference type="RefSeq" id="WP_241041658.1">
    <property type="nucleotide sequence ID" value="NZ_BAAAJF010000017.1"/>
</dbReference>
<name>A0ABS9TQN5_9PSEU</name>
<gene>
    <name evidence="1" type="ORF">MMF94_34550</name>
</gene>
<dbReference type="EMBL" id="JAKXMK010000037">
    <property type="protein sequence ID" value="MCH6170850.1"/>
    <property type="molecule type" value="Genomic_DNA"/>
</dbReference>
<evidence type="ECO:0000313" key="2">
    <source>
        <dbReference type="Proteomes" id="UP001299970"/>
    </source>
</evidence>
<reference evidence="1 2" key="1">
    <citation type="submission" date="2022-03" db="EMBL/GenBank/DDBJ databases">
        <title>Pseudonocardia alaer sp. nov., a novel actinomycete isolated from reed forest soil.</title>
        <authorList>
            <person name="Wang L."/>
        </authorList>
    </citation>
    <scope>NUCLEOTIDE SEQUENCE [LARGE SCALE GENOMIC DNA]</scope>
    <source>
        <strain evidence="1 2">Y-16303</strain>
    </source>
</reference>
<organism evidence="1 2">
    <name type="scientific">Pseudonocardia alaniniphila</name>
    <dbReference type="NCBI Taxonomy" id="75291"/>
    <lineage>
        <taxon>Bacteria</taxon>
        <taxon>Bacillati</taxon>
        <taxon>Actinomycetota</taxon>
        <taxon>Actinomycetes</taxon>
        <taxon>Pseudonocardiales</taxon>
        <taxon>Pseudonocardiaceae</taxon>
        <taxon>Pseudonocardia</taxon>
    </lineage>
</organism>
<sequence>MAISHSASHIDLDGLRFAMVSSTASEVDPSSPTVFDYHERDGMVWGEYEGDTVRIGRFVGTRVERRISISFTHVVDATGEVVGGAAESRIESHDEGLRLVEDFRTADGDQVSVCAQIRS</sequence>